<dbReference type="CDD" id="cd12151">
    <property type="entry name" value="F1-ATPase_gamma"/>
    <property type="match status" value="1"/>
</dbReference>
<comment type="subunit">
    <text evidence="4 12">F-type ATPases have 2 components, CF(1) - the catalytic core - and CF(0) - the membrane proton channel. CF(1) has five subunits: alpha(3), beta(3), gamma(1), delta(1), epsilon(1). CF(0) has three main subunits: a, b and c.</text>
</comment>
<dbReference type="PROSITE" id="PS00153">
    <property type="entry name" value="ATPASE_GAMMA"/>
    <property type="match status" value="1"/>
</dbReference>
<evidence type="ECO:0000256" key="4">
    <source>
        <dbReference type="ARBA" id="ARBA00011648"/>
    </source>
</evidence>
<evidence type="ECO:0000256" key="3">
    <source>
        <dbReference type="ARBA" id="ARBA00007681"/>
    </source>
</evidence>
<dbReference type="RefSeq" id="WP_171703080.1">
    <property type="nucleotide sequence ID" value="NZ_JABFHI010000006.1"/>
</dbReference>
<dbReference type="AlphaFoldDB" id="A0A7Y3TYW3"/>
<dbReference type="FunFam" id="1.10.287.80:FF:000005">
    <property type="entry name" value="ATP synthase gamma chain"/>
    <property type="match status" value="1"/>
</dbReference>
<dbReference type="GO" id="GO:0045259">
    <property type="term" value="C:proton-transporting ATP synthase complex"/>
    <property type="evidence" value="ECO:0007669"/>
    <property type="project" value="UniProtKB-KW"/>
</dbReference>
<evidence type="ECO:0000256" key="12">
    <source>
        <dbReference type="HAMAP-Rule" id="MF_00815"/>
    </source>
</evidence>
<dbReference type="PANTHER" id="PTHR11693:SF22">
    <property type="entry name" value="ATP SYNTHASE SUBUNIT GAMMA, MITOCHONDRIAL"/>
    <property type="match status" value="1"/>
</dbReference>
<dbReference type="Gene3D" id="1.10.287.80">
    <property type="entry name" value="ATP synthase, gamma subunit, helix hairpin domain"/>
    <property type="match status" value="2"/>
</dbReference>
<keyword evidence="9 12" id="KW-0472">Membrane</keyword>
<keyword evidence="6 12" id="KW-1003">Cell membrane</keyword>
<gene>
    <name evidence="12 13" type="primary">atpG</name>
    <name evidence="13" type="ORF">HLB35_13535</name>
</gene>
<dbReference type="PRINTS" id="PR00126">
    <property type="entry name" value="ATPASEGAMMA"/>
</dbReference>
<evidence type="ECO:0000256" key="1">
    <source>
        <dbReference type="ARBA" id="ARBA00003456"/>
    </source>
</evidence>
<accession>A0A7Y3TYW3</accession>
<comment type="similarity">
    <text evidence="3 12">Belongs to the ATPase gamma chain family.</text>
</comment>
<evidence type="ECO:0000256" key="9">
    <source>
        <dbReference type="ARBA" id="ARBA00023136"/>
    </source>
</evidence>
<keyword evidence="14" id="KW-1185">Reference proteome</keyword>
<protein>
    <recommendedName>
        <fullName evidence="12">ATP synthase gamma chain</fullName>
    </recommendedName>
    <alternativeName>
        <fullName evidence="12">ATP synthase F1 sector gamma subunit</fullName>
    </alternativeName>
    <alternativeName>
        <fullName evidence="12">F-ATPase gamma subunit</fullName>
    </alternativeName>
</protein>
<dbReference type="NCBIfam" id="TIGR01146">
    <property type="entry name" value="ATPsyn_F1gamma"/>
    <property type="match status" value="1"/>
</dbReference>
<evidence type="ECO:0000256" key="10">
    <source>
        <dbReference type="ARBA" id="ARBA00023196"/>
    </source>
</evidence>
<name>A0A7Y3TYW3_9GAMM</name>
<evidence type="ECO:0000256" key="2">
    <source>
        <dbReference type="ARBA" id="ARBA00004170"/>
    </source>
</evidence>
<dbReference type="PANTHER" id="PTHR11693">
    <property type="entry name" value="ATP SYNTHASE GAMMA CHAIN"/>
    <property type="match status" value="1"/>
</dbReference>
<evidence type="ECO:0000313" key="13">
    <source>
        <dbReference type="EMBL" id="NOG32523.1"/>
    </source>
</evidence>
<proteinExistence type="inferred from homology"/>
<evidence type="ECO:0000256" key="8">
    <source>
        <dbReference type="ARBA" id="ARBA00023065"/>
    </source>
</evidence>
<dbReference type="InterPro" id="IPR000131">
    <property type="entry name" value="ATP_synth_F1_gsu"/>
</dbReference>
<evidence type="ECO:0000256" key="6">
    <source>
        <dbReference type="ARBA" id="ARBA00022475"/>
    </source>
</evidence>
<dbReference type="InterPro" id="IPR023632">
    <property type="entry name" value="ATP_synth_F1_gsu_CS"/>
</dbReference>
<reference evidence="13 14" key="1">
    <citation type="submission" date="2020-05" db="EMBL/GenBank/DDBJ databases">
        <authorList>
            <person name="Ruan W."/>
            <person name="Jeon C.O."/>
            <person name="Chun B.H."/>
        </authorList>
    </citation>
    <scope>NUCLEOTIDE SEQUENCE [LARGE SCALE GENOMIC DNA]</scope>
    <source>
        <strain evidence="13 14">TBZ9</strain>
    </source>
</reference>
<keyword evidence="5 12" id="KW-0813">Transport</keyword>
<reference evidence="13 14" key="2">
    <citation type="submission" date="2020-06" db="EMBL/GenBank/DDBJ databases">
        <title>Halomonas songnenensis sp. nov., a moderately halophilic bacterium isolated from saline and alkaline soils.</title>
        <authorList>
            <person name="Jiang J."/>
            <person name="Pan Y."/>
        </authorList>
    </citation>
    <scope>NUCLEOTIDE SEQUENCE [LARGE SCALE GENOMIC DNA]</scope>
    <source>
        <strain evidence="13 14">TBZ9</strain>
    </source>
</reference>
<dbReference type="Proteomes" id="UP000588806">
    <property type="component" value="Unassembled WGS sequence"/>
</dbReference>
<dbReference type="HAMAP" id="MF_00815">
    <property type="entry name" value="ATP_synth_gamma_bact"/>
    <property type="match status" value="1"/>
</dbReference>
<keyword evidence="8 12" id="KW-0406">Ion transport</keyword>
<evidence type="ECO:0000313" key="14">
    <source>
        <dbReference type="Proteomes" id="UP000588806"/>
    </source>
</evidence>
<dbReference type="GO" id="GO:0046933">
    <property type="term" value="F:proton-transporting ATP synthase activity, rotational mechanism"/>
    <property type="evidence" value="ECO:0007669"/>
    <property type="project" value="UniProtKB-UniRule"/>
</dbReference>
<evidence type="ECO:0000256" key="11">
    <source>
        <dbReference type="ARBA" id="ARBA00023310"/>
    </source>
</evidence>
<dbReference type="GO" id="GO:0005886">
    <property type="term" value="C:plasma membrane"/>
    <property type="evidence" value="ECO:0007669"/>
    <property type="project" value="UniProtKB-SubCell"/>
</dbReference>
<dbReference type="EMBL" id="JABFHI010000006">
    <property type="protein sequence ID" value="NOG32523.1"/>
    <property type="molecule type" value="Genomic_DNA"/>
</dbReference>
<dbReference type="Gene3D" id="3.40.1380.10">
    <property type="match status" value="1"/>
</dbReference>
<evidence type="ECO:0000256" key="5">
    <source>
        <dbReference type="ARBA" id="ARBA00022448"/>
    </source>
</evidence>
<dbReference type="SUPFAM" id="SSF52943">
    <property type="entry name" value="ATP synthase (F1-ATPase), gamma subunit"/>
    <property type="match status" value="1"/>
</dbReference>
<dbReference type="InterPro" id="IPR035968">
    <property type="entry name" value="ATP_synth_F1_ATPase_gsu"/>
</dbReference>
<keyword evidence="11 12" id="KW-0066">ATP synthesis</keyword>
<dbReference type="Pfam" id="PF00231">
    <property type="entry name" value="ATP-synt"/>
    <property type="match status" value="1"/>
</dbReference>
<comment type="function">
    <text evidence="1 12">Produces ATP from ADP in the presence of a proton gradient across the membrane. The gamma chain is believed to be important in regulating ATPase activity and the flow of protons through the CF(0) complex.</text>
</comment>
<sequence>MGEPASFSESHERRVDRYGSCKEIRTQIGSIKNTQKITSAMEMVAASKMRKAQDLMKASQPYAKQIRNVVAHIADANPEYKHDYMVERDEVKRVGYIVVSTDRGLCGGLNVNLFKSVLKDAAKWRNQGAEIEFCALGSKAGSFFNKYGGKLVAAKSGLGESPTVEDLIGSVTVMLEAYDEGRLDRLYVVYNEFVNTMTQKPVTRQLLPLSTDIGADEQDDENARPGSWDYLYEPDAKALLDSLLVRFIESQVYQAVVENGACEQAARMIAMKSATDNAGDLIDDLEMVYNKARQAAITQEISEIVGGAAAV</sequence>
<evidence type="ECO:0000256" key="7">
    <source>
        <dbReference type="ARBA" id="ARBA00022781"/>
    </source>
</evidence>
<dbReference type="NCBIfam" id="NF004144">
    <property type="entry name" value="PRK05621.1-1"/>
    <property type="match status" value="1"/>
</dbReference>
<comment type="caution">
    <text evidence="13">The sequence shown here is derived from an EMBL/GenBank/DDBJ whole genome shotgun (WGS) entry which is preliminary data.</text>
</comment>
<dbReference type="GO" id="GO:0005524">
    <property type="term" value="F:ATP binding"/>
    <property type="evidence" value="ECO:0007669"/>
    <property type="project" value="UniProtKB-UniRule"/>
</dbReference>
<comment type="subcellular location">
    <subcellularLocation>
        <location evidence="12">Cell membrane</location>
        <topology evidence="12">Peripheral membrane protein</topology>
    </subcellularLocation>
    <subcellularLocation>
        <location evidence="2">Membrane</location>
        <topology evidence="2">Peripheral membrane protein</topology>
    </subcellularLocation>
</comment>
<keyword evidence="7 12" id="KW-0375">Hydrogen ion transport</keyword>
<organism evidence="13 14">
    <name type="scientific">Vreelandella azerica</name>
    <dbReference type="NCBI Taxonomy" id="2732867"/>
    <lineage>
        <taxon>Bacteria</taxon>
        <taxon>Pseudomonadati</taxon>
        <taxon>Pseudomonadota</taxon>
        <taxon>Gammaproteobacteria</taxon>
        <taxon>Oceanospirillales</taxon>
        <taxon>Halomonadaceae</taxon>
        <taxon>Vreelandella</taxon>
    </lineage>
</organism>
<dbReference type="GO" id="GO:0042777">
    <property type="term" value="P:proton motive force-driven plasma membrane ATP synthesis"/>
    <property type="evidence" value="ECO:0007669"/>
    <property type="project" value="UniProtKB-UniRule"/>
</dbReference>
<keyword evidence="10 12" id="KW-0139">CF(1)</keyword>